<accession>A0A6H2DQC8</accession>
<proteinExistence type="predicted"/>
<name>A0A6H2DQC8_9SPHN</name>
<dbReference type="RefSeq" id="WP_168820972.1">
    <property type="nucleotide sequence ID" value="NZ_CP051217.1"/>
</dbReference>
<dbReference type="CDD" id="cd00531">
    <property type="entry name" value="NTF2_like"/>
    <property type="match status" value="1"/>
</dbReference>
<dbReference type="InterPro" id="IPR037401">
    <property type="entry name" value="SnoaL-like"/>
</dbReference>
<dbReference type="Pfam" id="PF13577">
    <property type="entry name" value="SnoaL_4"/>
    <property type="match status" value="1"/>
</dbReference>
<dbReference type="Proteomes" id="UP000501600">
    <property type="component" value="Chromosome"/>
</dbReference>
<organism evidence="2 3">
    <name type="scientific">Parasphingorhabdus halotolerans</name>
    <dbReference type="NCBI Taxonomy" id="2725558"/>
    <lineage>
        <taxon>Bacteria</taxon>
        <taxon>Pseudomonadati</taxon>
        <taxon>Pseudomonadota</taxon>
        <taxon>Alphaproteobacteria</taxon>
        <taxon>Sphingomonadales</taxon>
        <taxon>Sphingomonadaceae</taxon>
        <taxon>Parasphingorhabdus</taxon>
    </lineage>
</organism>
<dbReference type="EMBL" id="CP051217">
    <property type="protein sequence ID" value="QJB70544.1"/>
    <property type="molecule type" value="Genomic_DNA"/>
</dbReference>
<evidence type="ECO:0000313" key="3">
    <source>
        <dbReference type="Proteomes" id="UP000501600"/>
    </source>
</evidence>
<reference evidence="2 3" key="1">
    <citation type="submission" date="2020-04" db="EMBL/GenBank/DDBJ databases">
        <title>Genome sequence for Sphingorhabdus sp. strain M1.</title>
        <authorList>
            <person name="Park S.-J."/>
        </authorList>
    </citation>
    <scope>NUCLEOTIDE SEQUENCE [LARGE SCALE GENOMIC DNA]</scope>
    <source>
        <strain evidence="2 3">JK6</strain>
    </source>
</reference>
<evidence type="ECO:0000313" key="2">
    <source>
        <dbReference type="EMBL" id="QJB70544.1"/>
    </source>
</evidence>
<dbReference type="KEGG" id="phao:HF685_15835"/>
<dbReference type="Gene3D" id="3.10.450.50">
    <property type="match status" value="1"/>
</dbReference>
<dbReference type="InterPro" id="IPR032710">
    <property type="entry name" value="NTF2-like_dom_sf"/>
</dbReference>
<gene>
    <name evidence="2" type="ORF">HF685_15835</name>
</gene>
<sequence length="158" mass="17767">MYTLEALSAREEIRDVLHRYCKGIDRRDWALVRSCFADDHVHKHGDYSGPPDEFIGFASDVLKCIPGTHHSISNVHINLSEDGQTAETEANFVAYHYIEPGNPDFAACETQGKATDWIVAGRYCDTLKKREGSWIIVRREAVHDWERASEASSAAVTS</sequence>
<protein>
    <submittedName>
        <fullName evidence="2">Nuclear transport factor 2 family protein</fullName>
    </submittedName>
</protein>
<evidence type="ECO:0000259" key="1">
    <source>
        <dbReference type="Pfam" id="PF13577"/>
    </source>
</evidence>
<dbReference type="AlphaFoldDB" id="A0A6H2DQC8"/>
<keyword evidence="3" id="KW-1185">Reference proteome</keyword>
<dbReference type="SUPFAM" id="SSF54427">
    <property type="entry name" value="NTF2-like"/>
    <property type="match status" value="1"/>
</dbReference>
<feature type="domain" description="SnoaL-like" evidence="1">
    <location>
        <begin position="6"/>
        <end position="139"/>
    </location>
</feature>